<gene>
    <name evidence="1" type="ORF">DAPPUDRAFT_279727</name>
</gene>
<proteinExistence type="predicted"/>
<evidence type="ECO:0000313" key="1">
    <source>
        <dbReference type="EMBL" id="EFX60024.1"/>
    </source>
</evidence>
<evidence type="ECO:0000313" key="2">
    <source>
        <dbReference type="Proteomes" id="UP000000305"/>
    </source>
</evidence>
<sequence length="177" mass="17713">MSPWRIRAASCKPVLSLSHGRAGIKRGGGARHFPLALEGFPHMKTKLIHLLALGLMTFAGLAQAAMTMPSCDAQASEKKLAGAAKTSFLKKCNADMPAAAASAAGNASCDAAAAEKKLAGAAKNSFLKKCNADGGAAEAAAPSDAQAACAAKAAEKKLAGAAKNSFTKKCVADAAGK</sequence>
<dbReference type="Proteomes" id="UP000000305">
    <property type="component" value="Unassembled WGS sequence"/>
</dbReference>
<name>E9I7K6_DAPPU</name>
<reference evidence="1 2" key="1">
    <citation type="journal article" date="2011" name="Science">
        <title>The ecoresponsive genome of Daphnia pulex.</title>
        <authorList>
            <person name="Colbourne J.K."/>
            <person name="Pfrender M.E."/>
            <person name="Gilbert D."/>
            <person name="Thomas W.K."/>
            <person name="Tucker A."/>
            <person name="Oakley T.H."/>
            <person name="Tokishita S."/>
            <person name="Aerts A."/>
            <person name="Arnold G.J."/>
            <person name="Basu M.K."/>
            <person name="Bauer D.J."/>
            <person name="Caceres C.E."/>
            <person name="Carmel L."/>
            <person name="Casola C."/>
            <person name="Choi J.H."/>
            <person name="Detter J.C."/>
            <person name="Dong Q."/>
            <person name="Dusheyko S."/>
            <person name="Eads B.D."/>
            <person name="Frohlich T."/>
            <person name="Geiler-Samerotte K.A."/>
            <person name="Gerlach D."/>
            <person name="Hatcher P."/>
            <person name="Jogdeo S."/>
            <person name="Krijgsveld J."/>
            <person name="Kriventseva E.V."/>
            <person name="Kultz D."/>
            <person name="Laforsch C."/>
            <person name="Lindquist E."/>
            <person name="Lopez J."/>
            <person name="Manak J.R."/>
            <person name="Muller J."/>
            <person name="Pangilinan J."/>
            <person name="Patwardhan R.P."/>
            <person name="Pitluck S."/>
            <person name="Pritham E.J."/>
            <person name="Rechtsteiner A."/>
            <person name="Rho M."/>
            <person name="Rogozin I.B."/>
            <person name="Sakarya O."/>
            <person name="Salamov A."/>
            <person name="Schaack S."/>
            <person name="Shapiro H."/>
            <person name="Shiga Y."/>
            <person name="Skalitzky C."/>
            <person name="Smith Z."/>
            <person name="Souvorov A."/>
            <person name="Sung W."/>
            <person name="Tang Z."/>
            <person name="Tsuchiya D."/>
            <person name="Tu H."/>
            <person name="Vos H."/>
            <person name="Wang M."/>
            <person name="Wolf Y.I."/>
            <person name="Yamagata H."/>
            <person name="Yamada T."/>
            <person name="Ye Y."/>
            <person name="Shaw J.R."/>
            <person name="Andrews J."/>
            <person name="Crease T.J."/>
            <person name="Tang H."/>
            <person name="Lucas S.M."/>
            <person name="Robertson H.M."/>
            <person name="Bork P."/>
            <person name="Koonin E.V."/>
            <person name="Zdobnov E.M."/>
            <person name="Grigoriev I.V."/>
            <person name="Lynch M."/>
            <person name="Boore J.L."/>
        </authorList>
    </citation>
    <scope>NUCLEOTIDE SEQUENCE [LARGE SCALE GENOMIC DNA]</scope>
</reference>
<dbReference type="InParanoid" id="E9I7K6"/>
<protein>
    <recommendedName>
        <fullName evidence="3">PsiF repeat-containing protein</fullName>
    </recommendedName>
</protein>
<dbReference type="HOGENOM" id="CLU_1519382_0_0_1"/>
<dbReference type="KEGG" id="dpx:DAPPUDRAFT_279727"/>
<keyword evidence="2" id="KW-1185">Reference proteome</keyword>
<accession>E9I7K6</accession>
<organism evidence="1 2">
    <name type="scientific">Daphnia pulex</name>
    <name type="common">Water flea</name>
    <dbReference type="NCBI Taxonomy" id="6669"/>
    <lineage>
        <taxon>Eukaryota</taxon>
        <taxon>Metazoa</taxon>
        <taxon>Ecdysozoa</taxon>
        <taxon>Arthropoda</taxon>
        <taxon>Crustacea</taxon>
        <taxon>Branchiopoda</taxon>
        <taxon>Diplostraca</taxon>
        <taxon>Cladocera</taxon>
        <taxon>Anomopoda</taxon>
        <taxon>Daphniidae</taxon>
        <taxon>Daphnia</taxon>
    </lineage>
</organism>
<dbReference type="EMBL" id="GL737284">
    <property type="protein sequence ID" value="EFX60024.1"/>
    <property type="molecule type" value="Genomic_DNA"/>
</dbReference>
<dbReference type="AlphaFoldDB" id="E9I7K6"/>
<evidence type="ECO:0008006" key="3">
    <source>
        <dbReference type="Google" id="ProtNLM"/>
    </source>
</evidence>